<dbReference type="Pfam" id="PF00725">
    <property type="entry name" value="3HCDH"/>
    <property type="match status" value="1"/>
</dbReference>
<dbReference type="GO" id="GO:0006635">
    <property type="term" value="P:fatty acid beta-oxidation"/>
    <property type="evidence" value="ECO:0007669"/>
    <property type="project" value="TreeGrafter"/>
</dbReference>
<dbReference type="Pfam" id="PF02737">
    <property type="entry name" value="3HCDH_N"/>
    <property type="match status" value="1"/>
</dbReference>
<comment type="pathway">
    <text evidence="2">Lipid metabolism; butanoate metabolism.</text>
</comment>
<evidence type="ECO:0000256" key="4">
    <source>
        <dbReference type="ARBA" id="ARBA00023002"/>
    </source>
</evidence>
<dbReference type="SUPFAM" id="SSF48179">
    <property type="entry name" value="6-phosphogluconate dehydrogenase C-terminal domain-like"/>
    <property type="match status" value="1"/>
</dbReference>
<dbReference type="InterPro" id="IPR008927">
    <property type="entry name" value="6-PGluconate_DH-like_C_sf"/>
</dbReference>
<evidence type="ECO:0000313" key="12">
    <source>
        <dbReference type="Proteomes" id="UP000190042"/>
    </source>
</evidence>
<evidence type="ECO:0000256" key="3">
    <source>
        <dbReference type="ARBA" id="ARBA00022832"/>
    </source>
</evidence>
<keyword evidence="12" id="KW-1185">Reference proteome</keyword>
<keyword evidence="5" id="KW-0520">NAD</keyword>
<dbReference type="InterPro" id="IPR052242">
    <property type="entry name" value="Mito_3-hydroxyacyl-CoA_DH"/>
</dbReference>
<dbReference type="PIRSF" id="PIRSF000105">
    <property type="entry name" value="HCDH"/>
    <property type="match status" value="1"/>
</dbReference>
<name>A0A1T4Y215_9BACL</name>
<evidence type="ECO:0000259" key="9">
    <source>
        <dbReference type="Pfam" id="PF00725"/>
    </source>
</evidence>
<organism evidence="11 12">
    <name type="scientific">Sporosarcina newyorkensis</name>
    <dbReference type="NCBI Taxonomy" id="759851"/>
    <lineage>
        <taxon>Bacteria</taxon>
        <taxon>Bacillati</taxon>
        <taxon>Bacillota</taxon>
        <taxon>Bacilli</taxon>
        <taxon>Bacillales</taxon>
        <taxon>Caryophanaceae</taxon>
        <taxon>Sporosarcina</taxon>
    </lineage>
</organism>
<evidence type="ECO:0000256" key="1">
    <source>
        <dbReference type="ARBA" id="ARBA00005005"/>
    </source>
</evidence>
<feature type="domain" description="3-hydroxyacyl-CoA dehydrogenase NAD binding" evidence="10">
    <location>
        <begin position="7"/>
        <end position="184"/>
    </location>
</feature>
<dbReference type="Gene3D" id="1.10.1040.10">
    <property type="entry name" value="N-(1-d-carboxylethyl)-l-norvaline Dehydrogenase, domain 2"/>
    <property type="match status" value="1"/>
</dbReference>
<evidence type="ECO:0000256" key="8">
    <source>
        <dbReference type="PIRSR" id="PIRSR000105-1"/>
    </source>
</evidence>
<dbReference type="Proteomes" id="UP000190042">
    <property type="component" value="Unassembled WGS sequence"/>
</dbReference>
<evidence type="ECO:0000256" key="2">
    <source>
        <dbReference type="ARBA" id="ARBA00005086"/>
    </source>
</evidence>
<gene>
    <name evidence="11" type="ORF">SAMN04244570_1719</name>
</gene>
<evidence type="ECO:0000259" key="10">
    <source>
        <dbReference type="Pfam" id="PF02737"/>
    </source>
</evidence>
<feature type="domain" description="3-hydroxyacyl-CoA dehydrogenase C-terminal" evidence="9">
    <location>
        <begin position="190"/>
        <end position="288"/>
    </location>
</feature>
<proteinExistence type="predicted"/>
<keyword evidence="6" id="KW-0443">Lipid metabolism</keyword>
<evidence type="ECO:0000256" key="5">
    <source>
        <dbReference type="ARBA" id="ARBA00023027"/>
    </source>
</evidence>
<dbReference type="InterPro" id="IPR013328">
    <property type="entry name" value="6PGD_dom2"/>
</dbReference>
<sequence length="301" mass="32783">MMMEYKNITVAGSGVLGSQIAYQTAFHGFNVSVYDINDEALNVAKERINKLKDVYKADLNATDAVVDSAFKRISFNSDLAKAVKNADLVIEAIPEVVSIKTDFYEKLGQVAPEKTVFATNSSTLLPSQFAEATGRPGKFLALHFANEIWKNNTAEVMKHPGTDESVFNEVIEFAKAIGMVALPLHKEQPGYILNSLLVPFLDAAQTLLAREVADVETIDKTWMIGTGAPLGPFAILDIVGVTTAYHIVSAKAQATGNPEAQKVADLMKENYIDKGKLGRETGEGFYKYPNPAFAQPDFLKG</sequence>
<dbReference type="InterPro" id="IPR022694">
    <property type="entry name" value="3-OHacyl-CoA_DH"/>
</dbReference>
<dbReference type="InterPro" id="IPR006108">
    <property type="entry name" value="3HC_DH_C"/>
</dbReference>
<dbReference type="NCBIfam" id="NF006143">
    <property type="entry name" value="PRK08293.1"/>
    <property type="match status" value="1"/>
</dbReference>
<dbReference type="Gene3D" id="3.40.50.720">
    <property type="entry name" value="NAD(P)-binding Rossmann-like Domain"/>
    <property type="match status" value="1"/>
</dbReference>
<reference evidence="12" key="1">
    <citation type="submission" date="2017-02" db="EMBL/GenBank/DDBJ databases">
        <authorList>
            <person name="Varghese N."/>
            <person name="Submissions S."/>
        </authorList>
    </citation>
    <scope>NUCLEOTIDE SEQUENCE [LARGE SCALE GENOMIC DNA]</scope>
    <source>
        <strain evidence="12">DSM 23966</strain>
    </source>
</reference>
<dbReference type="AlphaFoldDB" id="A0A1T4Y215"/>
<dbReference type="GO" id="GO:0070403">
    <property type="term" value="F:NAD+ binding"/>
    <property type="evidence" value="ECO:0007669"/>
    <property type="project" value="InterPro"/>
</dbReference>
<dbReference type="PANTHER" id="PTHR43561:SF3">
    <property type="entry name" value="HYDROXYACYL-COENZYME A DEHYDROGENASE, MITOCHONDRIAL"/>
    <property type="match status" value="1"/>
</dbReference>
<dbReference type="PANTHER" id="PTHR43561">
    <property type="match status" value="1"/>
</dbReference>
<dbReference type="GO" id="GO:0003857">
    <property type="term" value="F:(3S)-3-hydroxyacyl-CoA dehydrogenase (NAD+) activity"/>
    <property type="evidence" value="ECO:0007669"/>
    <property type="project" value="UniProtKB-EC"/>
</dbReference>
<keyword evidence="4" id="KW-0560">Oxidoreductase</keyword>
<feature type="site" description="Important for catalytic activity" evidence="8">
    <location>
        <position position="143"/>
    </location>
</feature>
<dbReference type="InterPro" id="IPR036291">
    <property type="entry name" value="NAD(P)-bd_dom_sf"/>
</dbReference>
<dbReference type="EMBL" id="FUYJ01000002">
    <property type="protein sequence ID" value="SKA95867.1"/>
    <property type="molecule type" value="Genomic_DNA"/>
</dbReference>
<protein>
    <submittedName>
        <fullName evidence="11">3-hydroxyacyl-CoA dehydrogenase</fullName>
    </submittedName>
</protein>
<evidence type="ECO:0000313" key="11">
    <source>
        <dbReference type="EMBL" id="SKA95867.1"/>
    </source>
</evidence>
<dbReference type="SUPFAM" id="SSF51735">
    <property type="entry name" value="NAD(P)-binding Rossmann-fold domains"/>
    <property type="match status" value="1"/>
</dbReference>
<comment type="catalytic activity">
    <reaction evidence="7">
        <text>a (3S)-3-hydroxyacyl-CoA + NAD(+) = a 3-oxoacyl-CoA + NADH + H(+)</text>
        <dbReference type="Rhea" id="RHEA:22432"/>
        <dbReference type="ChEBI" id="CHEBI:15378"/>
        <dbReference type="ChEBI" id="CHEBI:57318"/>
        <dbReference type="ChEBI" id="CHEBI:57540"/>
        <dbReference type="ChEBI" id="CHEBI:57945"/>
        <dbReference type="ChEBI" id="CHEBI:90726"/>
        <dbReference type="EC" id="1.1.1.35"/>
    </reaction>
</comment>
<comment type="pathway">
    <text evidence="1">Lipid metabolism; fatty acid beta-oxidation.</text>
</comment>
<dbReference type="InterPro" id="IPR006176">
    <property type="entry name" value="3-OHacyl-CoA_DH_NAD-bd"/>
</dbReference>
<evidence type="ECO:0000256" key="6">
    <source>
        <dbReference type="ARBA" id="ARBA00023098"/>
    </source>
</evidence>
<evidence type="ECO:0000256" key="7">
    <source>
        <dbReference type="ARBA" id="ARBA00049556"/>
    </source>
</evidence>
<keyword evidence="3" id="KW-0276">Fatty acid metabolism</keyword>
<accession>A0A1T4Y215</accession>